<keyword evidence="4" id="KW-1185">Reference proteome</keyword>
<dbReference type="InParanoid" id="F0VGS9"/>
<reference evidence="2" key="1">
    <citation type="submission" date="2011-02" db="EMBL/GenBank/DDBJ databases">
        <authorList>
            <person name="Aslett M."/>
        </authorList>
    </citation>
    <scope>NUCLEOTIDE SEQUENCE</scope>
    <source>
        <strain evidence="2">Liverpool</strain>
    </source>
</reference>
<dbReference type="GeneID" id="13442954"/>
<sequence length="882" mass="97984">MVRTLRPLFCCQDSGLLCAVTDFARMVATSKDGTGIMMELVKRVIPEENSLPVRLAMFQKELASSSKTSSKYCAPVIRTAKDTAQEQDEATDKYAAGSQASPPVDIEVVKPYTGKQDATWSRLRVKRCVQRQWVSLEIQVPIRAGTHRKTHTSRYWVLECVHDKLLQRQQSQTPDQQTHGDKRSSDGWGPPHPKTSLHREWVAEEEEILGEAECEQSRKPFPLAEMTILNNQEKAPTEGAGPMVGTAQELSAAQMRRKDTKWRGKYFADDSFSAVQLIGSKNTGIQHRVIRYYGPKKAEEFPGDGGEQAERGRYRNERNDRKEQQAAVLLAPSAVRPLAETTYATAGTKHITKSWRLLRMKHPLHQVWVAAEGELRARTGKLWKTFPVMQLMELRNLEEDQDARNNAAGVSQTEALPAVALERAQAHKCSSSGGTTYPDDSLRLKETAIVPEQTSGTQNRGLVASEEAEIIESENAPARMQQVNKQVSIIADAYTPTPALCTDGELLCQESTDLKDALVTCQRHQCLGPSTSTASSYRSSEGDIEARISTLRLVATVEANCPEALSELVKLPHGGLISLFFGTFAPDSSAIPPIQGKQCTRADGCRDHTTYIGLYTDSEALPQRTRKNNLEAVLDFLVALCKDEGIRQSLVEKGLVLFVGNFLSAMLEKRFPLVHASGDASGSICTPNETPAECRDWVWPLQPRTVPDRLTTGQGFLLIQALQGKEEAKEQKVGLMRRRIRGISAPADGVYPPCHAIVLMKMLVLEQSWNQPYFTRALFPHKSAENSETDVAVFDSCRRQAVALLSALCLPAQGKQQCASCLLPLVTALCFLETDPSSLAQVSKTYMEPRRLCGPPIKDCIAWLFRRWQGIYFVLILKKYTK</sequence>
<reference evidence="2" key="2">
    <citation type="submission" date="2011-03" db="EMBL/GenBank/DDBJ databases">
        <title>Comparative genomics and transcriptomics of Neospora caninum and Toxoplasma gondii.</title>
        <authorList>
            <person name="Reid A.J."/>
            <person name="Sohal A."/>
            <person name="Harris D."/>
            <person name="Quail M."/>
            <person name="Sanders M."/>
            <person name="Berriman M."/>
            <person name="Wastling J.M."/>
            <person name="Pain A."/>
        </authorList>
    </citation>
    <scope>NUCLEOTIDE SEQUENCE</scope>
    <source>
        <strain evidence="2">Liverpool</strain>
    </source>
</reference>
<organism evidence="2 4">
    <name type="scientific">Neospora caninum (strain Liverpool)</name>
    <dbReference type="NCBI Taxonomy" id="572307"/>
    <lineage>
        <taxon>Eukaryota</taxon>
        <taxon>Sar</taxon>
        <taxon>Alveolata</taxon>
        <taxon>Apicomplexa</taxon>
        <taxon>Conoidasida</taxon>
        <taxon>Coccidia</taxon>
        <taxon>Eucoccidiorida</taxon>
        <taxon>Eimeriorina</taxon>
        <taxon>Sarcocystidae</taxon>
        <taxon>Neospora</taxon>
    </lineage>
</organism>
<proteinExistence type="predicted"/>
<accession>F0VGS9</accession>
<reference evidence="3" key="4">
    <citation type="journal article" date="2015" name="PLoS ONE">
        <title>Comprehensive Evaluation of Toxoplasma gondii VEG and Neospora caninum LIV Genomes with Tachyzoite Stage Transcriptome and Proteome Defines Novel Transcript Features.</title>
        <authorList>
            <person name="Ramaprasad A."/>
            <person name="Mourier T."/>
            <person name="Naeem R."/>
            <person name="Malas T.B."/>
            <person name="Moussa E."/>
            <person name="Panigrahi A."/>
            <person name="Vermont S.J."/>
            <person name="Otto T.D."/>
            <person name="Wastling J."/>
            <person name="Pain A."/>
        </authorList>
    </citation>
    <scope>NUCLEOTIDE SEQUENCE</scope>
    <source>
        <strain evidence="3">Liverpool</strain>
    </source>
</reference>
<dbReference type="VEuPathDB" id="ToxoDB:NCLIV_027110"/>
<name>F0VGS9_NEOCL</name>
<feature type="region of interest" description="Disordered" evidence="1">
    <location>
        <begin position="168"/>
        <end position="197"/>
    </location>
</feature>
<dbReference type="Proteomes" id="UP000007494">
    <property type="component" value="Chromosome VIIb"/>
</dbReference>
<protein>
    <submittedName>
        <fullName evidence="2">Uncharacterized protein</fullName>
    </submittedName>
</protein>
<dbReference type="EMBL" id="LN714482">
    <property type="protein sequence ID" value="CEL66905.1"/>
    <property type="molecule type" value="Genomic_DNA"/>
</dbReference>
<gene>
    <name evidence="3" type="ORF">BN1204_027110</name>
    <name evidence="2" type="ORF">NCLIV_027110</name>
</gene>
<dbReference type="EMBL" id="FR823389">
    <property type="protein sequence ID" value="CBZ52923.1"/>
    <property type="molecule type" value="Genomic_DNA"/>
</dbReference>
<evidence type="ECO:0000313" key="4">
    <source>
        <dbReference type="Proteomes" id="UP000007494"/>
    </source>
</evidence>
<feature type="compositionally biased region" description="Low complexity" evidence="1">
    <location>
        <begin position="168"/>
        <end position="177"/>
    </location>
</feature>
<evidence type="ECO:0000313" key="2">
    <source>
        <dbReference type="EMBL" id="CBZ52923.1"/>
    </source>
</evidence>
<evidence type="ECO:0000256" key="1">
    <source>
        <dbReference type="SAM" id="MobiDB-lite"/>
    </source>
</evidence>
<dbReference type="AlphaFoldDB" id="F0VGS9"/>
<reference evidence="4" key="3">
    <citation type="journal article" date="2012" name="PLoS Pathog.">
        <title>Comparative genomics of the apicomplexan parasites Toxoplasma gondii and Neospora caninum: Coccidia differing in host range and transmission strategy.</title>
        <authorList>
            <person name="Reid A.J."/>
            <person name="Vermont S.J."/>
            <person name="Cotton J.A."/>
            <person name="Harris D."/>
            <person name="Hill-Cawthorne G.A."/>
            <person name="Konen-Waisman S."/>
            <person name="Latham S.M."/>
            <person name="Mourier T."/>
            <person name="Norton R."/>
            <person name="Quail M.A."/>
            <person name="Sanders M."/>
            <person name="Shanmugam D."/>
            <person name="Sohal A."/>
            <person name="Wasmuth J.D."/>
            <person name="Brunk B."/>
            <person name="Grigg M.E."/>
            <person name="Howard J.C."/>
            <person name="Parkinson J."/>
            <person name="Roos D.S."/>
            <person name="Trees A.J."/>
            <person name="Berriman M."/>
            <person name="Pain A."/>
            <person name="Wastling J.M."/>
        </authorList>
    </citation>
    <scope>NUCLEOTIDE SEQUENCE [LARGE SCALE GENOMIC DNA]</scope>
    <source>
        <strain evidence="4">Liverpool</strain>
    </source>
</reference>
<evidence type="ECO:0000313" key="3">
    <source>
        <dbReference type="EMBL" id="CEL66905.1"/>
    </source>
</evidence>
<feature type="compositionally biased region" description="Basic and acidic residues" evidence="1">
    <location>
        <begin position="308"/>
        <end position="322"/>
    </location>
</feature>
<dbReference type="RefSeq" id="XP_003882955.1">
    <property type="nucleotide sequence ID" value="XM_003882906.1"/>
</dbReference>
<feature type="region of interest" description="Disordered" evidence="1">
    <location>
        <begin position="298"/>
        <end position="322"/>
    </location>
</feature>